<comment type="caution">
    <text evidence="1">The sequence shown here is derived from an EMBL/GenBank/DDBJ whole genome shotgun (WGS) entry which is preliminary data.</text>
</comment>
<dbReference type="EMBL" id="CM042015">
    <property type="protein sequence ID" value="KAI3710095.1"/>
    <property type="molecule type" value="Genomic_DNA"/>
</dbReference>
<name>A0ACB9ANT1_CICIN</name>
<protein>
    <submittedName>
        <fullName evidence="1">Uncharacterized protein</fullName>
    </submittedName>
</protein>
<dbReference type="Proteomes" id="UP001055811">
    <property type="component" value="Linkage Group LG07"/>
</dbReference>
<organism evidence="1 2">
    <name type="scientific">Cichorium intybus</name>
    <name type="common">Chicory</name>
    <dbReference type="NCBI Taxonomy" id="13427"/>
    <lineage>
        <taxon>Eukaryota</taxon>
        <taxon>Viridiplantae</taxon>
        <taxon>Streptophyta</taxon>
        <taxon>Embryophyta</taxon>
        <taxon>Tracheophyta</taxon>
        <taxon>Spermatophyta</taxon>
        <taxon>Magnoliopsida</taxon>
        <taxon>eudicotyledons</taxon>
        <taxon>Gunneridae</taxon>
        <taxon>Pentapetalae</taxon>
        <taxon>asterids</taxon>
        <taxon>campanulids</taxon>
        <taxon>Asterales</taxon>
        <taxon>Asteraceae</taxon>
        <taxon>Cichorioideae</taxon>
        <taxon>Cichorieae</taxon>
        <taxon>Cichoriinae</taxon>
        <taxon>Cichorium</taxon>
    </lineage>
</organism>
<keyword evidence="2" id="KW-1185">Reference proteome</keyword>
<sequence>MQTDLPSSSLCANRSTVFHHSDAKIPSPIPSDPEAISASRHNQSFRLHSFAESIDPVRIPCYYRLHSRLKMSSPLDVSPPTASFSNLVSRFLDPPSNLI</sequence>
<reference evidence="2" key="1">
    <citation type="journal article" date="2022" name="Mol. Ecol. Resour.">
        <title>The genomes of chicory, endive, great burdock and yacon provide insights into Asteraceae palaeo-polyploidization history and plant inulin production.</title>
        <authorList>
            <person name="Fan W."/>
            <person name="Wang S."/>
            <person name="Wang H."/>
            <person name="Wang A."/>
            <person name="Jiang F."/>
            <person name="Liu H."/>
            <person name="Zhao H."/>
            <person name="Xu D."/>
            <person name="Zhang Y."/>
        </authorList>
    </citation>
    <scope>NUCLEOTIDE SEQUENCE [LARGE SCALE GENOMIC DNA]</scope>
    <source>
        <strain evidence="2">cv. Punajuju</strain>
    </source>
</reference>
<gene>
    <name evidence="1" type="ORF">L2E82_39869</name>
</gene>
<proteinExistence type="predicted"/>
<evidence type="ECO:0000313" key="2">
    <source>
        <dbReference type="Proteomes" id="UP001055811"/>
    </source>
</evidence>
<accession>A0ACB9ANT1</accession>
<evidence type="ECO:0000313" key="1">
    <source>
        <dbReference type="EMBL" id="KAI3710095.1"/>
    </source>
</evidence>
<reference evidence="1 2" key="2">
    <citation type="journal article" date="2022" name="Mol. Ecol. Resour.">
        <title>The genomes of chicory, endive, great burdock and yacon provide insights into Asteraceae paleo-polyploidization history and plant inulin production.</title>
        <authorList>
            <person name="Fan W."/>
            <person name="Wang S."/>
            <person name="Wang H."/>
            <person name="Wang A."/>
            <person name="Jiang F."/>
            <person name="Liu H."/>
            <person name="Zhao H."/>
            <person name="Xu D."/>
            <person name="Zhang Y."/>
        </authorList>
    </citation>
    <scope>NUCLEOTIDE SEQUENCE [LARGE SCALE GENOMIC DNA]</scope>
    <source>
        <strain evidence="2">cv. Punajuju</strain>
        <tissue evidence="1">Leaves</tissue>
    </source>
</reference>